<dbReference type="GO" id="GO:0071958">
    <property type="term" value="C:new mitotic spindle pole body"/>
    <property type="evidence" value="ECO:0007669"/>
    <property type="project" value="EnsemblFungi"/>
</dbReference>
<dbReference type="GO" id="GO:2000100">
    <property type="term" value="P:regulation of establishment or maintenance of bipolar cell polarity regulating cell shape"/>
    <property type="evidence" value="ECO:0007669"/>
    <property type="project" value="EnsemblFungi"/>
</dbReference>
<dbReference type="GO" id="GO:0006355">
    <property type="term" value="P:regulation of DNA-templated transcription"/>
    <property type="evidence" value="ECO:0007669"/>
    <property type="project" value="EnsemblFungi"/>
</dbReference>
<dbReference type="PANTHER" id="PTHR10182">
    <property type="entry name" value="CALCIUM-BINDING PROTEIN 39-RELATED"/>
    <property type="match status" value="1"/>
</dbReference>
<dbReference type="GO" id="GO:0071574">
    <property type="term" value="P:protein localization to medial cortex"/>
    <property type="evidence" value="ECO:0007669"/>
    <property type="project" value="EnsemblFungi"/>
</dbReference>
<sequence length="338" mass="39089">MAFLFSRSSRQKSPQELARSLKESLQRLEHVVEKKKIFEDISRTVGQIKIILHGDGNSDPSPDSIALFAQEAYSIDLLFYIISSLPRLDFEMRKDSTNIFTTLLQRQIGQRFPTVEHLSTREKVIALLVKGYEQPDIALNCGQMLRECIKHEQLAKIVLSSSLFWNFFDYVQLPAFETASDAFSTFKDLLTRHKALALELLTSVTDKFFEKFNGLLVSSNYVTKRQSIKLLGEILLDRTNYVVMTAYIDSPEHLKLIMNMLRDKSKNIQYESFHVFKVFVANPNKSKPVLDILIKNQDKLLVFLPDFHSDRTNDEQFNDEKQFLLRQIADLKPDALRS</sequence>
<dbReference type="PANTHER" id="PTHR10182:SF3">
    <property type="entry name" value="PROTEIN MO25"/>
    <property type="match status" value="1"/>
</dbReference>
<evidence type="ECO:0000256" key="1">
    <source>
        <dbReference type="ARBA" id="ARBA00011012"/>
    </source>
</evidence>
<dbReference type="SUPFAM" id="SSF48371">
    <property type="entry name" value="ARM repeat"/>
    <property type="match status" value="1"/>
</dbReference>
<organism evidence="2 3">
    <name type="scientific">Lipomyces starkeyi NRRL Y-11557</name>
    <dbReference type="NCBI Taxonomy" id="675824"/>
    <lineage>
        <taxon>Eukaryota</taxon>
        <taxon>Fungi</taxon>
        <taxon>Dikarya</taxon>
        <taxon>Ascomycota</taxon>
        <taxon>Saccharomycotina</taxon>
        <taxon>Lipomycetes</taxon>
        <taxon>Lipomycetales</taxon>
        <taxon>Lipomycetaceae</taxon>
        <taxon>Lipomyces</taxon>
    </lineage>
</organism>
<name>A0A1E3Q4P9_LIPST</name>
<dbReference type="InterPro" id="IPR016024">
    <property type="entry name" value="ARM-type_fold"/>
</dbReference>
<dbReference type="GO" id="GO:0005737">
    <property type="term" value="C:cytoplasm"/>
    <property type="evidence" value="ECO:0007669"/>
    <property type="project" value="EnsemblFungi"/>
</dbReference>
<dbReference type="EMBL" id="KV454295">
    <property type="protein sequence ID" value="ODQ72679.1"/>
    <property type="molecule type" value="Genomic_DNA"/>
</dbReference>
<evidence type="ECO:0000313" key="2">
    <source>
        <dbReference type="EMBL" id="ODQ72679.1"/>
    </source>
</evidence>
<dbReference type="GO" id="GO:0035556">
    <property type="term" value="P:intracellular signal transduction"/>
    <property type="evidence" value="ECO:0007669"/>
    <property type="project" value="TreeGrafter"/>
</dbReference>
<dbReference type="InterPro" id="IPR011989">
    <property type="entry name" value="ARM-like"/>
</dbReference>
<dbReference type="GO" id="GO:0043539">
    <property type="term" value="F:protein serine/threonine kinase activator activity"/>
    <property type="evidence" value="ECO:0007669"/>
    <property type="project" value="TreeGrafter"/>
</dbReference>
<dbReference type="OrthoDB" id="609103at2759"/>
<proteinExistence type="inferred from homology"/>
<evidence type="ECO:0008006" key="4">
    <source>
        <dbReference type="Google" id="ProtNLM"/>
    </source>
</evidence>
<dbReference type="GO" id="GO:0007118">
    <property type="term" value="P:budding cell apical bud growth"/>
    <property type="evidence" value="ECO:0007669"/>
    <property type="project" value="EnsemblFungi"/>
</dbReference>
<dbReference type="GO" id="GO:0000131">
    <property type="term" value="C:incipient cellular bud site"/>
    <property type="evidence" value="ECO:0007669"/>
    <property type="project" value="EnsemblFungi"/>
</dbReference>
<keyword evidence="3" id="KW-1185">Reference proteome</keyword>
<dbReference type="GO" id="GO:0035839">
    <property type="term" value="C:non-growing cell tip"/>
    <property type="evidence" value="ECO:0007669"/>
    <property type="project" value="EnsemblFungi"/>
</dbReference>
<dbReference type="FunFam" id="1.25.10.10:FF:000257">
    <property type="entry name" value="Conidiophore development protein hymA"/>
    <property type="match status" value="1"/>
</dbReference>
<protein>
    <recommendedName>
        <fullName evidence="4">Mo25-like protein</fullName>
    </recommendedName>
</protein>
<dbReference type="InterPro" id="IPR013878">
    <property type="entry name" value="Mo25"/>
</dbReference>
<comment type="similarity">
    <text evidence="1">Belongs to the Mo25 family.</text>
</comment>
<dbReference type="AlphaFoldDB" id="A0A1E3Q4P9"/>
<dbReference type="GO" id="GO:0000920">
    <property type="term" value="P:septum digestion after cytokinesis"/>
    <property type="evidence" value="ECO:0007669"/>
    <property type="project" value="EnsemblFungi"/>
</dbReference>
<evidence type="ECO:0000313" key="3">
    <source>
        <dbReference type="Proteomes" id="UP000094385"/>
    </source>
</evidence>
<dbReference type="Gene3D" id="1.25.10.10">
    <property type="entry name" value="Leucine-rich Repeat Variant"/>
    <property type="match status" value="1"/>
</dbReference>
<dbReference type="GO" id="GO:0043332">
    <property type="term" value="C:mating projection tip"/>
    <property type="evidence" value="ECO:0007669"/>
    <property type="project" value="EnsemblFungi"/>
</dbReference>
<dbReference type="Proteomes" id="UP000094385">
    <property type="component" value="Unassembled WGS sequence"/>
</dbReference>
<dbReference type="STRING" id="675824.A0A1E3Q4P9"/>
<dbReference type="GO" id="GO:0005933">
    <property type="term" value="C:cellular bud"/>
    <property type="evidence" value="ECO:0007669"/>
    <property type="project" value="EnsemblFungi"/>
</dbReference>
<dbReference type="GO" id="GO:0032153">
    <property type="term" value="C:cell division site"/>
    <property type="evidence" value="ECO:0007669"/>
    <property type="project" value="EnsemblFungi"/>
</dbReference>
<accession>A0A1E3Q4P9</accession>
<dbReference type="GO" id="GO:0005634">
    <property type="term" value="C:nucleus"/>
    <property type="evidence" value="ECO:0007669"/>
    <property type="project" value="EnsemblFungi"/>
</dbReference>
<dbReference type="GO" id="GO:0070507">
    <property type="term" value="P:regulation of microtubule cytoskeleton organization"/>
    <property type="evidence" value="ECO:0007669"/>
    <property type="project" value="EnsemblFungi"/>
</dbReference>
<gene>
    <name evidence="2" type="ORF">LIPSTDRAFT_72280</name>
</gene>
<dbReference type="Pfam" id="PF08569">
    <property type="entry name" value="Mo25"/>
    <property type="match status" value="1"/>
</dbReference>
<reference evidence="2 3" key="1">
    <citation type="journal article" date="2016" name="Proc. Natl. Acad. Sci. U.S.A.">
        <title>Comparative genomics of biotechnologically important yeasts.</title>
        <authorList>
            <person name="Riley R."/>
            <person name="Haridas S."/>
            <person name="Wolfe K.H."/>
            <person name="Lopes M.R."/>
            <person name="Hittinger C.T."/>
            <person name="Goeker M."/>
            <person name="Salamov A.A."/>
            <person name="Wisecaver J.H."/>
            <person name="Long T.M."/>
            <person name="Calvey C.H."/>
            <person name="Aerts A.L."/>
            <person name="Barry K.W."/>
            <person name="Choi C."/>
            <person name="Clum A."/>
            <person name="Coughlan A.Y."/>
            <person name="Deshpande S."/>
            <person name="Douglass A.P."/>
            <person name="Hanson S.J."/>
            <person name="Klenk H.-P."/>
            <person name="LaButti K.M."/>
            <person name="Lapidus A."/>
            <person name="Lindquist E.A."/>
            <person name="Lipzen A.M."/>
            <person name="Meier-Kolthoff J.P."/>
            <person name="Ohm R.A."/>
            <person name="Otillar R.P."/>
            <person name="Pangilinan J.L."/>
            <person name="Peng Y."/>
            <person name="Rokas A."/>
            <person name="Rosa C.A."/>
            <person name="Scheuner C."/>
            <person name="Sibirny A.A."/>
            <person name="Slot J.C."/>
            <person name="Stielow J.B."/>
            <person name="Sun H."/>
            <person name="Kurtzman C.P."/>
            <person name="Blackwell M."/>
            <person name="Grigoriev I.V."/>
            <person name="Jeffries T.W."/>
        </authorList>
    </citation>
    <scope>NUCLEOTIDE SEQUENCE [LARGE SCALE GENOMIC DNA]</scope>
    <source>
        <strain evidence="2 3">NRRL Y-11557</strain>
    </source>
</reference>